<feature type="region of interest" description="Disordered" evidence="2">
    <location>
        <begin position="26"/>
        <end position="61"/>
    </location>
</feature>
<feature type="non-terminal residue" evidence="4">
    <location>
        <position position="1"/>
    </location>
</feature>
<dbReference type="GO" id="GO:0003677">
    <property type="term" value="F:DNA binding"/>
    <property type="evidence" value="ECO:0007669"/>
    <property type="project" value="InterPro"/>
</dbReference>
<sequence length="61" mass="6779">DSITPHSLRHTFATLATERGADLDDLQDAMGHADPRTTRRYQRSARRLERDPAHLVAAALG</sequence>
<dbReference type="AlphaFoldDB" id="A0A941EEW7"/>
<evidence type="ECO:0000259" key="3">
    <source>
        <dbReference type="PROSITE" id="PS51898"/>
    </source>
</evidence>
<dbReference type="Pfam" id="PF00589">
    <property type="entry name" value="Phage_integrase"/>
    <property type="match status" value="1"/>
</dbReference>
<evidence type="ECO:0000256" key="2">
    <source>
        <dbReference type="SAM" id="MobiDB-lite"/>
    </source>
</evidence>
<dbReference type="InterPro" id="IPR013762">
    <property type="entry name" value="Integrase-like_cat_sf"/>
</dbReference>
<name>A0A941EEW7_9ACTN</name>
<comment type="caution">
    <text evidence="4">The sequence shown here is derived from an EMBL/GenBank/DDBJ whole genome shotgun (WGS) entry which is preliminary data.</text>
</comment>
<dbReference type="Proteomes" id="UP000676325">
    <property type="component" value="Unassembled WGS sequence"/>
</dbReference>
<dbReference type="GO" id="GO:0006310">
    <property type="term" value="P:DNA recombination"/>
    <property type="evidence" value="ECO:0007669"/>
    <property type="project" value="UniProtKB-KW"/>
</dbReference>
<evidence type="ECO:0000313" key="4">
    <source>
        <dbReference type="EMBL" id="MBR7831410.1"/>
    </source>
</evidence>
<dbReference type="SUPFAM" id="SSF56349">
    <property type="entry name" value="DNA breaking-rejoining enzymes"/>
    <property type="match status" value="1"/>
</dbReference>
<keyword evidence="1" id="KW-0233">DNA recombination</keyword>
<evidence type="ECO:0000256" key="1">
    <source>
        <dbReference type="ARBA" id="ARBA00023172"/>
    </source>
</evidence>
<dbReference type="InterPro" id="IPR002104">
    <property type="entry name" value="Integrase_catalytic"/>
</dbReference>
<dbReference type="PROSITE" id="PS51898">
    <property type="entry name" value="TYR_RECOMBINASE"/>
    <property type="match status" value="1"/>
</dbReference>
<accession>A0A941EEW7</accession>
<keyword evidence="5" id="KW-1185">Reference proteome</keyword>
<reference evidence="4" key="1">
    <citation type="submission" date="2021-04" db="EMBL/GenBank/DDBJ databases">
        <title>Genome based classification of Actinospica acidithermotolerans sp. nov., an actinobacterium isolated from an Indonesian hot spring.</title>
        <authorList>
            <person name="Kusuma A.B."/>
            <person name="Putra K.E."/>
            <person name="Nafisah S."/>
            <person name="Loh J."/>
            <person name="Nouioui I."/>
            <person name="Goodfellow M."/>
        </authorList>
    </citation>
    <scope>NUCLEOTIDE SEQUENCE</scope>
    <source>
        <strain evidence="4">MGRD01-02</strain>
    </source>
</reference>
<organism evidence="4 5">
    <name type="scientific">Actinospica acidithermotolerans</name>
    <dbReference type="NCBI Taxonomy" id="2828514"/>
    <lineage>
        <taxon>Bacteria</taxon>
        <taxon>Bacillati</taxon>
        <taxon>Actinomycetota</taxon>
        <taxon>Actinomycetes</taxon>
        <taxon>Catenulisporales</taxon>
        <taxon>Actinospicaceae</taxon>
        <taxon>Actinospica</taxon>
    </lineage>
</organism>
<protein>
    <submittedName>
        <fullName evidence="4">Site-specific integrase</fullName>
    </submittedName>
</protein>
<dbReference type="GO" id="GO:0015074">
    <property type="term" value="P:DNA integration"/>
    <property type="evidence" value="ECO:0007669"/>
    <property type="project" value="InterPro"/>
</dbReference>
<dbReference type="EMBL" id="JAGSOH010000239">
    <property type="protein sequence ID" value="MBR7831410.1"/>
    <property type="molecule type" value="Genomic_DNA"/>
</dbReference>
<gene>
    <name evidence="4" type="ORF">KDK95_34225</name>
</gene>
<feature type="domain" description="Tyr recombinase" evidence="3">
    <location>
        <begin position="1"/>
        <end position="60"/>
    </location>
</feature>
<proteinExistence type="predicted"/>
<dbReference type="CDD" id="cd00397">
    <property type="entry name" value="DNA_BRE_C"/>
    <property type="match status" value="1"/>
</dbReference>
<dbReference type="InterPro" id="IPR011010">
    <property type="entry name" value="DNA_brk_join_enz"/>
</dbReference>
<evidence type="ECO:0000313" key="5">
    <source>
        <dbReference type="Proteomes" id="UP000676325"/>
    </source>
</evidence>
<dbReference type="Gene3D" id="1.10.443.10">
    <property type="entry name" value="Intergrase catalytic core"/>
    <property type="match status" value="1"/>
</dbReference>
<dbReference type="RefSeq" id="WP_212522518.1">
    <property type="nucleotide sequence ID" value="NZ_JAGSOH010000239.1"/>
</dbReference>